<organism evidence="3 4">
    <name type="scientific">Oerskovia jenensis</name>
    <dbReference type="NCBI Taxonomy" id="162169"/>
    <lineage>
        <taxon>Bacteria</taxon>
        <taxon>Bacillati</taxon>
        <taxon>Actinomycetota</taxon>
        <taxon>Actinomycetes</taxon>
        <taxon>Micrococcales</taxon>
        <taxon>Cellulomonadaceae</taxon>
        <taxon>Oerskovia</taxon>
    </lineage>
</organism>
<proteinExistence type="predicted"/>
<keyword evidence="2" id="KW-0812">Transmembrane</keyword>
<sequence>MTENEDYGTRLREHVDTLVPTFAVDTTKIVPRVQRRRAVVRTGGTAAVAAVLVATGWMVQAQPWATAEAPSAGAPFVPLDAPMPTPTVDPGWPDAAFWYSLSETETVRVGDEGGTHVERMETWRGHDHPGLLLTNGDPSTAAGVGPASWGEVVIDGERVLVDWDTLYDLPTEPQVLEQLLRDSVDPERGSGTDDDKIFDAVRGLLAPSPAPPALRSALVDVVSGLPNVTVTPGSTDATGRSGTLVERRDETSTVYRLVIEPTTGRLLEESSTSENPPPAQPGVSFSTSWRSTYLEEGPADDTPVEPTLENSGCMTWETC</sequence>
<gene>
    <name evidence="3" type="ORF">JOD49_002113</name>
</gene>
<feature type="region of interest" description="Disordered" evidence="1">
    <location>
        <begin position="263"/>
        <end position="285"/>
    </location>
</feature>
<name>A0ABS2LGF5_9CELL</name>
<dbReference type="RefSeq" id="WP_205307169.1">
    <property type="nucleotide sequence ID" value="NZ_BAAAVF010000017.1"/>
</dbReference>
<comment type="caution">
    <text evidence="3">The sequence shown here is derived from an EMBL/GenBank/DDBJ whole genome shotgun (WGS) entry which is preliminary data.</text>
</comment>
<dbReference type="EMBL" id="JAFBBO010000001">
    <property type="protein sequence ID" value="MBM7479193.1"/>
    <property type="molecule type" value="Genomic_DNA"/>
</dbReference>
<evidence type="ECO:0000256" key="2">
    <source>
        <dbReference type="SAM" id="Phobius"/>
    </source>
</evidence>
<feature type="transmembrane region" description="Helical" evidence="2">
    <location>
        <begin position="38"/>
        <end position="59"/>
    </location>
</feature>
<accession>A0ABS2LGF5</accession>
<reference evidence="3 4" key="1">
    <citation type="submission" date="2021-01" db="EMBL/GenBank/DDBJ databases">
        <title>Sequencing the genomes of 1000 actinobacteria strains.</title>
        <authorList>
            <person name="Klenk H.-P."/>
        </authorList>
    </citation>
    <scope>NUCLEOTIDE SEQUENCE [LARGE SCALE GENOMIC DNA]</scope>
    <source>
        <strain evidence="3 4">DSM 46000</strain>
    </source>
</reference>
<dbReference type="Proteomes" id="UP000698059">
    <property type="component" value="Unassembled WGS sequence"/>
</dbReference>
<keyword evidence="4" id="KW-1185">Reference proteome</keyword>
<evidence type="ECO:0000313" key="3">
    <source>
        <dbReference type="EMBL" id="MBM7479193.1"/>
    </source>
</evidence>
<evidence type="ECO:0000256" key="1">
    <source>
        <dbReference type="SAM" id="MobiDB-lite"/>
    </source>
</evidence>
<evidence type="ECO:0000313" key="4">
    <source>
        <dbReference type="Proteomes" id="UP000698059"/>
    </source>
</evidence>
<keyword evidence="2" id="KW-0472">Membrane</keyword>
<protein>
    <submittedName>
        <fullName evidence="3">Rdx family selenoprotein</fullName>
    </submittedName>
</protein>
<keyword evidence="2" id="KW-1133">Transmembrane helix</keyword>